<name>A0A1H4F3S4_9GAMM</name>
<dbReference type="AlphaFoldDB" id="A0A1H4F3S4"/>
<dbReference type="STRING" id="525918.SAMN05660964_02812"/>
<evidence type="ECO:0000313" key="1">
    <source>
        <dbReference type="EMBL" id="SEA91557.1"/>
    </source>
</evidence>
<sequence>MNITLSVDDTLVTEARRVATTMGKSLNQIIREYLEHLTRQQKTEADFDEFAALCGQGNSHGWRFNRDELHERT</sequence>
<organism evidence="1 2">
    <name type="scientific">Thiothrix caldifontis</name>
    <dbReference type="NCBI Taxonomy" id="525918"/>
    <lineage>
        <taxon>Bacteria</taxon>
        <taxon>Pseudomonadati</taxon>
        <taxon>Pseudomonadota</taxon>
        <taxon>Gammaproteobacteria</taxon>
        <taxon>Thiotrichales</taxon>
        <taxon>Thiotrichaceae</taxon>
        <taxon>Thiothrix</taxon>
    </lineage>
</organism>
<gene>
    <name evidence="1" type="ORF">SAMN05660964_02812</name>
</gene>
<dbReference type="RefSeq" id="WP_093069632.1">
    <property type="nucleotide sequence ID" value="NZ_FNQP01000018.1"/>
</dbReference>
<proteinExistence type="predicted"/>
<protein>
    <recommendedName>
        <fullName evidence="3">MerR family transcriptional regulator</fullName>
    </recommendedName>
</protein>
<keyword evidence="2" id="KW-1185">Reference proteome</keyword>
<dbReference type="EMBL" id="FNQP01000018">
    <property type="protein sequence ID" value="SEA91557.1"/>
    <property type="molecule type" value="Genomic_DNA"/>
</dbReference>
<evidence type="ECO:0008006" key="3">
    <source>
        <dbReference type="Google" id="ProtNLM"/>
    </source>
</evidence>
<dbReference type="Proteomes" id="UP000199397">
    <property type="component" value="Unassembled WGS sequence"/>
</dbReference>
<dbReference type="OrthoDB" id="9155030at2"/>
<evidence type="ECO:0000313" key="2">
    <source>
        <dbReference type="Proteomes" id="UP000199397"/>
    </source>
</evidence>
<accession>A0A1H4F3S4</accession>
<reference evidence="1 2" key="1">
    <citation type="submission" date="2016-10" db="EMBL/GenBank/DDBJ databases">
        <authorList>
            <person name="de Groot N.N."/>
        </authorList>
    </citation>
    <scope>NUCLEOTIDE SEQUENCE [LARGE SCALE GENOMIC DNA]</scope>
    <source>
        <strain evidence="1 2">DSM 21228</strain>
    </source>
</reference>